<keyword evidence="3" id="KW-1185">Reference proteome</keyword>
<evidence type="ECO:0000313" key="3">
    <source>
        <dbReference type="Proteomes" id="UP000242869"/>
    </source>
</evidence>
<gene>
    <name evidence="2" type="ORF">SAMN05660284_00961</name>
</gene>
<feature type="domain" description="Polysaccharide pyruvyl transferase" evidence="1">
    <location>
        <begin position="67"/>
        <end position="327"/>
    </location>
</feature>
<accession>A0A1I4XD63</accession>
<proteinExistence type="predicted"/>
<dbReference type="InterPro" id="IPR007345">
    <property type="entry name" value="Polysacch_pyruvyl_Trfase"/>
</dbReference>
<protein>
    <submittedName>
        <fullName evidence="2">Polysaccharide pyruvyl transferase</fullName>
    </submittedName>
</protein>
<dbReference type="Proteomes" id="UP000242869">
    <property type="component" value="Unassembled WGS sequence"/>
</dbReference>
<dbReference type="STRING" id="83765.SAMN05660284_00961"/>
<dbReference type="AlphaFoldDB" id="A0A1I4XD63"/>
<organism evidence="2 3">
    <name type="scientific">Formivibrio citricus</name>
    <dbReference type="NCBI Taxonomy" id="83765"/>
    <lineage>
        <taxon>Bacteria</taxon>
        <taxon>Pseudomonadati</taxon>
        <taxon>Pseudomonadota</taxon>
        <taxon>Betaproteobacteria</taxon>
        <taxon>Neisseriales</taxon>
        <taxon>Chitinibacteraceae</taxon>
        <taxon>Formivibrio</taxon>
    </lineage>
</organism>
<dbReference type="Pfam" id="PF04230">
    <property type="entry name" value="PS_pyruv_trans"/>
    <property type="match status" value="1"/>
</dbReference>
<sequence>MAHHTPLLFGAFDRHNFGDLLFPHVAAALLHSGNLLFAGLAERDLRKHGGHRVRALANLAAELQDQPVDVIHVGGEILTCDAWQTAVMLLPAEEVQATIAHLDSLPAEKMAWAQRQLQLADLAPYALSRDLFRKAGKVVYAGVGGVELDRRPPAMRAEVLAKLRAADWVSVRDRWTLAHLQAAGIPARLIPDPASLVAELFGERVRLHGQTGEPARIAAEFPQGYIAMQFSADFGDDATLAQIAAQLDEAAAESGLGVAFFRAGAAPWHDDLECFRRIAARLRTPRVQIFESLNVWDICALIARSCVYCGSSLHGRIVAMAFALPRINLIHAAAPEHAPGKQAAYATTWEAEGTPIAVEAAGIASGIREALAVDRLGLVQTACRLVGASREGLLAWTCEV</sequence>
<evidence type="ECO:0000259" key="1">
    <source>
        <dbReference type="Pfam" id="PF04230"/>
    </source>
</evidence>
<dbReference type="EMBL" id="FOVE01000005">
    <property type="protein sequence ID" value="SFN23602.1"/>
    <property type="molecule type" value="Genomic_DNA"/>
</dbReference>
<keyword evidence="2" id="KW-0808">Transferase</keyword>
<dbReference type="GO" id="GO:0016740">
    <property type="term" value="F:transferase activity"/>
    <property type="evidence" value="ECO:0007669"/>
    <property type="project" value="UniProtKB-KW"/>
</dbReference>
<evidence type="ECO:0000313" key="2">
    <source>
        <dbReference type="EMBL" id="SFN23602.1"/>
    </source>
</evidence>
<dbReference type="OrthoDB" id="1425928at2"/>
<reference evidence="3" key="1">
    <citation type="submission" date="2016-10" db="EMBL/GenBank/DDBJ databases">
        <authorList>
            <person name="Varghese N."/>
            <person name="Submissions S."/>
        </authorList>
    </citation>
    <scope>NUCLEOTIDE SEQUENCE [LARGE SCALE GENOMIC DNA]</scope>
    <source>
        <strain evidence="3">DSM 6150</strain>
    </source>
</reference>
<dbReference type="RefSeq" id="WP_091192071.1">
    <property type="nucleotide sequence ID" value="NZ_FOVE01000005.1"/>
</dbReference>
<name>A0A1I4XD63_9NEIS</name>